<evidence type="ECO:0000256" key="1">
    <source>
        <dbReference type="SAM" id="MobiDB-lite"/>
    </source>
</evidence>
<gene>
    <name evidence="2" type="ORF">FRC54_09240</name>
</gene>
<proteinExistence type="predicted"/>
<dbReference type="AlphaFoldDB" id="A0A6N7J0D4"/>
<protein>
    <submittedName>
        <fullName evidence="2">Uncharacterized protein</fullName>
    </submittedName>
</protein>
<feature type="compositionally biased region" description="Polar residues" evidence="1">
    <location>
        <begin position="25"/>
        <end position="37"/>
    </location>
</feature>
<sequence>MADTEDYSDSTSAPRVTGDSRESADTNASYGESCKTTPTGIATAAKYADIIAMPRPELHHQRMDILNRAKIFAPFDALRGFDEEIDEVDKKTAVDNSVTYIKDDFSE</sequence>
<name>A0A6N7J0D4_9FIRM</name>
<dbReference type="Proteomes" id="UP000460257">
    <property type="component" value="Unassembled WGS sequence"/>
</dbReference>
<feature type="region of interest" description="Disordered" evidence="1">
    <location>
        <begin position="1"/>
        <end position="37"/>
    </location>
</feature>
<evidence type="ECO:0000313" key="2">
    <source>
        <dbReference type="EMBL" id="MQN02066.1"/>
    </source>
</evidence>
<organism evidence="2 3">
    <name type="scientific">Candidatus Weimeria bifida</name>
    <dbReference type="NCBI Taxonomy" id="2599074"/>
    <lineage>
        <taxon>Bacteria</taxon>
        <taxon>Bacillati</taxon>
        <taxon>Bacillota</taxon>
        <taxon>Clostridia</taxon>
        <taxon>Lachnospirales</taxon>
        <taxon>Lachnospiraceae</taxon>
        <taxon>Candidatus Weimeria</taxon>
    </lineage>
</organism>
<keyword evidence="3" id="KW-1185">Reference proteome</keyword>
<comment type="caution">
    <text evidence="2">The sequence shown here is derived from an EMBL/GenBank/DDBJ whole genome shotgun (WGS) entry which is preliminary data.</text>
</comment>
<evidence type="ECO:0000313" key="3">
    <source>
        <dbReference type="Proteomes" id="UP000460257"/>
    </source>
</evidence>
<reference evidence="2" key="1">
    <citation type="journal article" date="2020" name="Appl. Environ. Microbiol.">
        <title>Medium-Chain Fatty Acid Synthesis by 'Candidatus Weimeria bifida' gen. nov., sp. nov., and 'Candidatus Pseudoramibacter fermentans' sp. nov.</title>
        <authorList>
            <person name="Scarborough M.J."/>
            <person name="Myers K.S."/>
            <person name="Donohue T.J."/>
            <person name="Noguera D.R."/>
        </authorList>
    </citation>
    <scope>NUCLEOTIDE SEQUENCE</scope>
    <source>
        <strain evidence="2">LCO1.1</strain>
    </source>
</reference>
<accession>A0A6N7J0D4</accession>
<dbReference type="EMBL" id="VOGC01000007">
    <property type="protein sequence ID" value="MQN02066.1"/>
    <property type="molecule type" value="Genomic_DNA"/>
</dbReference>